<proteinExistence type="predicted"/>
<sequence>MVVPTFESVPNSRMPKNTILRKHFTEFEHDLSNNHKNRDAFVSQKCGNSYKNRITKEC</sequence>
<dbReference type="Proteomes" id="UP000234460">
    <property type="component" value="Chromosome LMANV2"/>
</dbReference>
<gene>
    <name evidence="1" type="ORF">LMANV2_590046</name>
</gene>
<organism evidence="1 2">
    <name type="scientific">Leptospira interrogans serovar Manilae</name>
    <dbReference type="NCBI Taxonomy" id="214675"/>
    <lineage>
        <taxon>Bacteria</taxon>
        <taxon>Pseudomonadati</taxon>
        <taxon>Spirochaetota</taxon>
        <taxon>Spirochaetia</taxon>
        <taxon>Leptospirales</taxon>
        <taxon>Leptospiraceae</taxon>
        <taxon>Leptospira</taxon>
    </lineage>
</organism>
<protein>
    <submittedName>
        <fullName evidence="1">Uncharacterized protein</fullName>
    </submittedName>
</protein>
<name>A0AAQ1SQ21_LEPIR</name>
<dbReference type="AlphaFoldDB" id="A0AAQ1SQ21"/>
<dbReference type="EMBL" id="OEJX01000055">
    <property type="protein sequence ID" value="SOR62948.1"/>
    <property type="molecule type" value="Genomic_DNA"/>
</dbReference>
<comment type="caution">
    <text evidence="1">The sequence shown here is derived from an EMBL/GenBank/DDBJ whole genome shotgun (WGS) entry which is preliminary data.</text>
</comment>
<reference evidence="1 2" key="1">
    <citation type="submission" date="2017-11" db="EMBL/GenBank/DDBJ databases">
        <authorList>
            <person name="Lechat P."/>
        </authorList>
    </citation>
    <scope>NUCLEOTIDE SEQUENCE [LARGE SCALE GENOMIC DNA]</scope>
    <source>
        <strain evidence="1">L495</strain>
    </source>
</reference>
<evidence type="ECO:0000313" key="1">
    <source>
        <dbReference type="EMBL" id="SOR62948.1"/>
    </source>
</evidence>
<accession>A0AAQ1SQ21</accession>
<evidence type="ECO:0000313" key="2">
    <source>
        <dbReference type="Proteomes" id="UP000234460"/>
    </source>
</evidence>